<accession>A0A432WWJ1</accession>
<dbReference type="Pfam" id="PF25967">
    <property type="entry name" value="RND-MFP_C"/>
    <property type="match status" value="1"/>
</dbReference>
<dbReference type="Gene3D" id="2.40.420.20">
    <property type="match status" value="1"/>
</dbReference>
<dbReference type="InterPro" id="IPR006143">
    <property type="entry name" value="RND_pump_MFP"/>
</dbReference>
<organism evidence="6 7">
    <name type="scientific">Aliidiomarina shirensis</name>
    <dbReference type="NCBI Taxonomy" id="1048642"/>
    <lineage>
        <taxon>Bacteria</taxon>
        <taxon>Pseudomonadati</taxon>
        <taxon>Pseudomonadota</taxon>
        <taxon>Gammaproteobacteria</taxon>
        <taxon>Alteromonadales</taxon>
        <taxon>Idiomarinaceae</taxon>
        <taxon>Aliidiomarina</taxon>
    </lineage>
</organism>
<dbReference type="Gene3D" id="1.10.287.470">
    <property type="entry name" value="Helix hairpin bin"/>
    <property type="match status" value="1"/>
</dbReference>
<proteinExistence type="inferred from homology"/>
<name>A0A432WWJ1_9GAMM</name>
<dbReference type="PANTHER" id="PTHR30469">
    <property type="entry name" value="MULTIDRUG RESISTANCE PROTEIN MDTA"/>
    <property type="match status" value="1"/>
</dbReference>
<dbReference type="GO" id="GO:0015562">
    <property type="term" value="F:efflux transmembrane transporter activity"/>
    <property type="evidence" value="ECO:0007669"/>
    <property type="project" value="TreeGrafter"/>
</dbReference>
<dbReference type="SUPFAM" id="SSF111369">
    <property type="entry name" value="HlyD-like secretion proteins"/>
    <property type="match status" value="1"/>
</dbReference>
<gene>
    <name evidence="6" type="ORF">CWE13_00175</name>
</gene>
<evidence type="ECO:0000259" key="5">
    <source>
        <dbReference type="Pfam" id="PF25967"/>
    </source>
</evidence>
<dbReference type="Gene3D" id="2.40.50.100">
    <property type="match status" value="1"/>
</dbReference>
<dbReference type="Proteomes" id="UP000286934">
    <property type="component" value="Unassembled WGS sequence"/>
</dbReference>
<dbReference type="EMBL" id="PIPP01000001">
    <property type="protein sequence ID" value="RUO38107.1"/>
    <property type="molecule type" value="Genomic_DNA"/>
</dbReference>
<feature type="region of interest" description="Disordered" evidence="3">
    <location>
        <begin position="377"/>
        <end position="398"/>
    </location>
</feature>
<comment type="caution">
    <text evidence="6">The sequence shown here is derived from an EMBL/GenBank/DDBJ whole genome shotgun (WGS) entry which is preliminary data.</text>
</comment>
<keyword evidence="4" id="KW-0472">Membrane</keyword>
<feature type="coiled-coil region" evidence="2">
    <location>
        <begin position="111"/>
        <end position="184"/>
    </location>
</feature>
<evidence type="ECO:0000256" key="4">
    <source>
        <dbReference type="SAM" id="Phobius"/>
    </source>
</evidence>
<comment type="similarity">
    <text evidence="1">Belongs to the membrane fusion protein (MFP) (TC 8.A.1) family.</text>
</comment>
<dbReference type="AlphaFoldDB" id="A0A432WWJ1"/>
<dbReference type="InterPro" id="IPR058627">
    <property type="entry name" value="MdtA-like_C"/>
</dbReference>
<evidence type="ECO:0000313" key="6">
    <source>
        <dbReference type="EMBL" id="RUO38107.1"/>
    </source>
</evidence>
<evidence type="ECO:0000256" key="1">
    <source>
        <dbReference type="ARBA" id="ARBA00009477"/>
    </source>
</evidence>
<protein>
    <submittedName>
        <fullName evidence="6">Efflux RND transporter periplasmic adaptor subunit</fullName>
    </submittedName>
</protein>
<evidence type="ECO:0000313" key="7">
    <source>
        <dbReference type="Proteomes" id="UP000286934"/>
    </source>
</evidence>
<feature type="compositionally biased region" description="Acidic residues" evidence="3">
    <location>
        <begin position="385"/>
        <end position="398"/>
    </location>
</feature>
<dbReference type="Gene3D" id="2.40.30.170">
    <property type="match status" value="1"/>
</dbReference>
<dbReference type="PANTHER" id="PTHR30469:SF12">
    <property type="entry name" value="MULTIDRUG RESISTANCE PROTEIN MDTA"/>
    <property type="match status" value="1"/>
</dbReference>
<keyword evidence="2" id="KW-0175">Coiled coil</keyword>
<dbReference type="NCBIfam" id="TIGR01730">
    <property type="entry name" value="RND_mfp"/>
    <property type="match status" value="1"/>
</dbReference>
<evidence type="ECO:0000256" key="2">
    <source>
        <dbReference type="SAM" id="Coils"/>
    </source>
</evidence>
<feature type="domain" description="Multidrug resistance protein MdtA-like C-terminal permuted SH3" evidence="5">
    <location>
        <begin position="325"/>
        <end position="369"/>
    </location>
</feature>
<dbReference type="GO" id="GO:1990281">
    <property type="term" value="C:efflux pump complex"/>
    <property type="evidence" value="ECO:0007669"/>
    <property type="project" value="TreeGrafter"/>
</dbReference>
<keyword evidence="4" id="KW-0812">Transmembrane</keyword>
<keyword evidence="7" id="KW-1185">Reference proteome</keyword>
<evidence type="ECO:0000256" key="3">
    <source>
        <dbReference type="SAM" id="MobiDB-lite"/>
    </source>
</evidence>
<sequence>MAMKKRFIFLPIILIVAAIFIFIVMSMARMPPPQETTERVPVLVEYHLAEPAEVQFTVPGQGNVIARHATQITAEVTGRIAWVSPKFVAGGFFAEGEPLLRIDAFDYETAHEEAKANLARAQASLAEERARGQVAEAEWRSIEAGEIPDLGLRRPQIASELANLQSAQARLAKAERDLERTEIKAPFAGVLQARNVNLGQYISVNTNVGTLFGTDVAEVRIPLSDFDLALVNVPTGRDSDFVGPDVRLQANIGGRSQEWVGTLVRTEGVVDPDRRVTFAVVQVQDPYNRIEQQHPEPLTFGRFVRAEVKGIKVADLIELPRYAVNSNQQVWVITDENILEQRTVEVYRRNQNSAYISAGLNRGDKVMLTQLENPLNGMKVRTPDDLENTDADSAADEG</sequence>
<feature type="transmembrane region" description="Helical" evidence="4">
    <location>
        <begin position="7"/>
        <end position="28"/>
    </location>
</feature>
<keyword evidence="4" id="KW-1133">Transmembrane helix</keyword>
<reference evidence="7" key="1">
    <citation type="journal article" date="2018" name="Front. Microbiol.">
        <title>Genome-Based Analysis Reveals the Taxonomy and Diversity of the Family Idiomarinaceae.</title>
        <authorList>
            <person name="Liu Y."/>
            <person name="Lai Q."/>
            <person name="Shao Z."/>
        </authorList>
    </citation>
    <scope>NUCLEOTIDE SEQUENCE [LARGE SCALE GENOMIC DNA]</scope>
    <source>
        <strain evidence="7">AIS</strain>
    </source>
</reference>